<comment type="caution">
    <text evidence="1">The sequence shown here is derived from an EMBL/GenBank/DDBJ whole genome shotgun (WGS) entry which is preliminary data.</text>
</comment>
<dbReference type="AlphaFoldDB" id="A0A2H9T6Y8"/>
<evidence type="ECO:0000313" key="1">
    <source>
        <dbReference type="EMBL" id="PJE78968.1"/>
    </source>
</evidence>
<name>A0A2H9T6Y8_9ZZZZ</name>
<accession>A0A2H9T6Y8</accession>
<proteinExistence type="predicted"/>
<organism evidence="1">
    <name type="scientific">invertebrate metagenome</name>
    <dbReference type="NCBI Taxonomy" id="1711999"/>
    <lineage>
        <taxon>unclassified sequences</taxon>
        <taxon>metagenomes</taxon>
        <taxon>organismal metagenomes</taxon>
    </lineage>
</organism>
<reference evidence="1" key="1">
    <citation type="journal article" date="2017" name="Appl. Environ. Microbiol.">
        <title>Molecular characterization of an Endozoicomonas-like organism causing infection in king scallop Pecten maximus L.</title>
        <authorList>
            <person name="Cano I."/>
            <person name="van Aerle R."/>
            <person name="Ross S."/>
            <person name="Verner-Jeffreys D.W."/>
            <person name="Paley R.K."/>
            <person name="Rimmer G."/>
            <person name="Ryder D."/>
            <person name="Hooper P."/>
            <person name="Stone D."/>
            <person name="Feist S.W."/>
        </authorList>
    </citation>
    <scope>NUCLEOTIDE SEQUENCE</scope>
</reference>
<gene>
    <name evidence="1" type="ORF">CI610_02064</name>
</gene>
<dbReference type="EMBL" id="NSIT01000110">
    <property type="protein sequence ID" value="PJE78968.1"/>
    <property type="molecule type" value="Genomic_DNA"/>
</dbReference>
<sequence length="70" mass="8396">MFEIVHRYKYDVQKCTAFLHVHRIVFDAMIHGIISQCTWPGELVFERYIFLFFAGDLLLFYVLKVQSLHT</sequence>
<protein>
    <submittedName>
        <fullName evidence="1">Uncharacterized protein</fullName>
    </submittedName>
</protein>